<dbReference type="GO" id="GO:0016491">
    <property type="term" value="F:oxidoreductase activity"/>
    <property type="evidence" value="ECO:0007669"/>
    <property type="project" value="UniProtKB-KW"/>
</dbReference>
<comment type="caution">
    <text evidence="4">The sequence shown here is derived from an EMBL/GenBank/DDBJ whole genome shotgun (WGS) entry which is preliminary data.</text>
</comment>
<dbReference type="InterPro" id="IPR013785">
    <property type="entry name" value="Aldolase_TIM"/>
</dbReference>
<accession>A0A327QYV7</accession>
<evidence type="ECO:0000313" key="4">
    <source>
        <dbReference type="EMBL" id="RAJ08948.1"/>
    </source>
</evidence>
<dbReference type="SUPFAM" id="SSF51395">
    <property type="entry name" value="FMN-linked oxidoreductases"/>
    <property type="match status" value="1"/>
</dbReference>
<dbReference type="PANTHER" id="PTHR43656">
    <property type="entry name" value="BINDING OXIDOREDUCTASE, PUTATIVE (AFU_ORTHOLOGUE AFUA_2G08260)-RELATED"/>
    <property type="match status" value="1"/>
</dbReference>
<dbReference type="InterPro" id="IPR051799">
    <property type="entry name" value="NADH_flavin_oxidoreductase"/>
</dbReference>
<dbReference type="Pfam" id="PF00724">
    <property type="entry name" value="Oxidored_FMN"/>
    <property type="match status" value="1"/>
</dbReference>
<organism evidence="4 5">
    <name type="scientific">Arenibacter echinorum</name>
    <dbReference type="NCBI Taxonomy" id="440515"/>
    <lineage>
        <taxon>Bacteria</taxon>
        <taxon>Pseudomonadati</taxon>
        <taxon>Bacteroidota</taxon>
        <taxon>Flavobacteriia</taxon>
        <taxon>Flavobacteriales</taxon>
        <taxon>Flavobacteriaceae</taxon>
        <taxon>Arenibacter</taxon>
    </lineage>
</organism>
<keyword evidence="2" id="KW-0560">Oxidoreductase</keyword>
<sequence>MNVLQEEMILPNGVILSNRIAKSAMSENLSNKHHEPTAILINAYKTWAQSGAGLLITGNIMIDSEAIGEPRNVVVQNRKNIEILKKWAESVKGTKTHLWAQINHPGRQAMEQINSSLKAPSAVPLKTGGRKKTTKKVPEVLRESEILETIEAFANTSIILKEAGFSGIQIHGAHGYLVSQFLSPYTNIRKDKWGGNLENRSRFVVEVYRKIRERVGNNFPVGIKLNSSDFQKGGFSEEESMEVVKILSKEGIDLIEISGGTYEAPAMMGKRKESTIKREAYFIDYIDKVRKITNTPLMLTGGFRTTSVMRDAIASNQLDIIGIARPFAVFPNIGNEIFNESRADFTTKIKKTGVKAIDGMMNIIWYESQIKRIGQGKKTKPELSGWSVFFKYLWLIIEQKLISKTKNPVPSNV</sequence>
<gene>
    <name evidence="4" type="ORF">LV92_03166</name>
</gene>
<dbReference type="GO" id="GO:0010181">
    <property type="term" value="F:FMN binding"/>
    <property type="evidence" value="ECO:0007669"/>
    <property type="project" value="InterPro"/>
</dbReference>
<evidence type="ECO:0000313" key="5">
    <source>
        <dbReference type="Proteomes" id="UP000249696"/>
    </source>
</evidence>
<keyword evidence="1" id="KW-0285">Flavoprotein</keyword>
<name>A0A327QYV7_9FLAO</name>
<dbReference type="CDD" id="cd04733">
    <property type="entry name" value="OYE_like_2_FMN"/>
    <property type="match status" value="1"/>
</dbReference>
<feature type="domain" description="NADH:flavin oxidoreductase/NADH oxidase N-terminal" evidence="3">
    <location>
        <begin position="15"/>
        <end position="333"/>
    </location>
</feature>
<reference evidence="4 5" key="1">
    <citation type="submission" date="2018-06" db="EMBL/GenBank/DDBJ databases">
        <title>Genomic Encyclopedia of Archaeal and Bacterial Type Strains, Phase II (KMG-II): from individual species to whole genera.</title>
        <authorList>
            <person name="Goeker M."/>
        </authorList>
    </citation>
    <scope>NUCLEOTIDE SEQUENCE [LARGE SCALE GENOMIC DNA]</scope>
    <source>
        <strain evidence="4 5">DSM 23522</strain>
    </source>
</reference>
<evidence type="ECO:0000256" key="2">
    <source>
        <dbReference type="ARBA" id="ARBA00023002"/>
    </source>
</evidence>
<dbReference type="AlphaFoldDB" id="A0A327QYV7"/>
<dbReference type="OrthoDB" id="9772736at2"/>
<proteinExistence type="predicted"/>
<dbReference type="Gene3D" id="3.20.20.70">
    <property type="entry name" value="Aldolase class I"/>
    <property type="match status" value="1"/>
</dbReference>
<dbReference type="PANTHER" id="PTHR43656:SF2">
    <property type="entry name" value="BINDING OXIDOREDUCTASE, PUTATIVE (AFU_ORTHOLOGUE AFUA_2G08260)-RELATED"/>
    <property type="match status" value="1"/>
</dbReference>
<protein>
    <submittedName>
        <fullName evidence="4">2,4-dienoyl-CoA reductase-like NADH-dependent reductase (Old Yellow Enzyme family)</fullName>
    </submittedName>
</protein>
<keyword evidence="5" id="KW-1185">Reference proteome</keyword>
<dbReference type="RefSeq" id="WP_111624553.1">
    <property type="nucleotide sequence ID" value="NZ_QLLN01000006.1"/>
</dbReference>
<evidence type="ECO:0000259" key="3">
    <source>
        <dbReference type="Pfam" id="PF00724"/>
    </source>
</evidence>
<dbReference type="Proteomes" id="UP000249696">
    <property type="component" value="Unassembled WGS sequence"/>
</dbReference>
<dbReference type="InterPro" id="IPR001155">
    <property type="entry name" value="OxRdtase_FMN_N"/>
</dbReference>
<evidence type="ECO:0000256" key="1">
    <source>
        <dbReference type="ARBA" id="ARBA00022630"/>
    </source>
</evidence>
<dbReference type="EMBL" id="QLLN01000006">
    <property type="protein sequence ID" value="RAJ08948.1"/>
    <property type="molecule type" value="Genomic_DNA"/>
</dbReference>